<sequence>MSKFNNAEKVGLRDKETKKIVAVYPHKAEGSDSEIEEKVKFWFYQQSCSAEDQLRDLFVDVVNNEENNNVGL</sequence>
<dbReference type="EMBL" id="LGTC01000001">
    <property type="protein sequence ID" value="KNY26085.1"/>
    <property type="molecule type" value="Genomic_DNA"/>
</dbReference>
<proteinExistence type="predicted"/>
<dbReference type="Proteomes" id="UP000036923">
    <property type="component" value="Unassembled WGS sequence"/>
</dbReference>
<comment type="caution">
    <text evidence="1">The sequence shown here is derived from an EMBL/GenBank/DDBJ whole genome shotgun (WGS) entry which is preliminary data.</text>
</comment>
<dbReference type="eggNOG" id="ENOG5033E9S">
    <property type="taxonomic scope" value="Bacteria"/>
</dbReference>
<dbReference type="STRING" id="398512.Bccel_1347"/>
<accession>A0A0L6JK00</accession>
<name>A0A0L6JK00_9FIRM</name>
<dbReference type="RefSeq" id="WP_036944289.1">
    <property type="nucleotide sequence ID" value="NZ_JQKC01000027.1"/>
</dbReference>
<dbReference type="AlphaFoldDB" id="A0A0L6JK00"/>
<organism evidence="1 2">
    <name type="scientific">Pseudobacteroides cellulosolvens ATCC 35603 = DSM 2933</name>
    <dbReference type="NCBI Taxonomy" id="398512"/>
    <lineage>
        <taxon>Bacteria</taxon>
        <taxon>Bacillati</taxon>
        <taxon>Bacillota</taxon>
        <taxon>Clostridia</taxon>
        <taxon>Eubacteriales</taxon>
        <taxon>Oscillospiraceae</taxon>
        <taxon>Pseudobacteroides</taxon>
    </lineage>
</organism>
<evidence type="ECO:0000313" key="1">
    <source>
        <dbReference type="EMBL" id="KNY26085.1"/>
    </source>
</evidence>
<protein>
    <submittedName>
        <fullName evidence="1">Uncharacterized protein</fullName>
    </submittedName>
</protein>
<reference evidence="2" key="1">
    <citation type="submission" date="2015-07" db="EMBL/GenBank/DDBJ databases">
        <title>Near-Complete Genome Sequence of the Cellulolytic Bacterium Bacteroides (Pseudobacteroides) cellulosolvens ATCC 35603.</title>
        <authorList>
            <person name="Dassa B."/>
            <person name="Utturkar S.M."/>
            <person name="Klingeman D.M."/>
            <person name="Hurt R.A."/>
            <person name="Keller M."/>
            <person name="Xu J."/>
            <person name="Reddy Y.H.K."/>
            <person name="Borovok I."/>
            <person name="Grinberg I.R."/>
            <person name="Lamed R."/>
            <person name="Zhivin O."/>
            <person name="Bayer E.A."/>
            <person name="Brown S.D."/>
        </authorList>
    </citation>
    <scope>NUCLEOTIDE SEQUENCE [LARGE SCALE GENOMIC DNA]</scope>
    <source>
        <strain evidence="2">DSM 2933</strain>
    </source>
</reference>
<evidence type="ECO:0000313" key="2">
    <source>
        <dbReference type="Proteomes" id="UP000036923"/>
    </source>
</evidence>
<keyword evidence="2" id="KW-1185">Reference proteome</keyword>
<dbReference type="OrthoDB" id="1799049at2"/>
<gene>
    <name evidence="1" type="ORF">Bccel_1347</name>
</gene>